<dbReference type="InterPro" id="IPR001878">
    <property type="entry name" value="Znf_CCHC"/>
</dbReference>
<dbReference type="InterPro" id="IPR036397">
    <property type="entry name" value="RNaseH_sf"/>
</dbReference>
<evidence type="ECO:0000256" key="3">
    <source>
        <dbReference type="SAM" id="MobiDB-lite"/>
    </source>
</evidence>
<dbReference type="InterPro" id="IPR043502">
    <property type="entry name" value="DNA/RNA_pol_sf"/>
</dbReference>
<dbReference type="SMART" id="SM00343">
    <property type="entry name" value="ZnF_C2HC"/>
    <property type="match status" value="1"/>
</dbReference>
<evidence type="ECO:0000256" key="1">
    <source>
        <dbReference type="PROSITE-ProRule" id="PRU00047"/>
    </source>
</evidence>
<dbReference type="Gene3D" id="4.10.60.10">
    <property type="entry name" value="Zinc finger, CCHC-type"/>
    <property type="match status" value="1"/>
</dbReference>
<gene>
    <name evidence="6" type="ORF">Tci_039635</name>
</gene>
<feature type="coiled-coil region" evidence="2">
    <location>
        <begin position="367"/>
        <end position="408"/>
    </location>
</feature>
<accession>A0A6L2M3A4</accession>
<comment type="caution">
    <text evidence="6">The sequence shown here is derived from an EMBL/GenBank/DDBJ whole genome shotgun (WGS) entry which is preliminary data.</text>
</comment>
<dbReference type="GO" id="GO:0003676">
    <property type="term" value="F:nucleic acid binding"/>
    <property type="evidence" value="ECO:0007669"/>
    <property type="project" value="InterPro"/>
</dbReference>
<dbReference type="InterPro" id="IPR036875">
    <property type="entry name" value="Znf_CCHC_sf"/>
</dbReference>
<dbReference type="SUPFAM" id="SSF57756">
    <property type="entry name" value="Retrovirus zinc finger-like domains"/>
    <property type="match status" value="1"/>
</dbReference>
<dbReference type="PROSITE" id="PS50058">
    <property type="entry name" value="G_PROTEIN_GAMMA"/>
    <property type="match status" value="1"/>
</dbReference>
<feature type="domain" description="CCHC-type" evidence="5">
    <location>
        <begin position="91"/>
        <end position="106"/>
    </location>
</feature>
<feature type="compositionally biased region" description="Polar residues" evidence="3">
    <location>
        <begin position="623"/>
        <end position="636"/>
    </location>
</feature>
<feature type="region of interest" description="Disordered" evidence="3">
    <location>
        <begin position="1019"/>
        <end position="1050"/>
    </location>
</feature>
<evidence type="ECO:0008006" key="7">
    <source>
        <dbReference type="Google" id="ProtNLM"/>
    </source>
</evidence>
<organism evidence="6">
    <name type="scientific">Tanacetum cinerariifolium</name>
    <name type="common">Dalmatian daisy</name>
    <name type="synonym">Chrysanthemum cinerariifolium</name>
    <dbReference type="NCBI Taxonomy" id="118510"/>
    <lineage>
        <taxon>Eukaryota</taxon>
        <taxon>Viridiplantae</taxon>
        <taxon>Streptophyta</taxon>
        <taxon>Embryophyta</taxon>
        <taxon>Tracheophyta</taxon>
        <taxon>Spermatophyta</taxon>
        <taxon>Magnoliopsida</taxon>
        <taxon>eudicotyledons</taxon>
        <taxon>Gunneridae</taxon>
        <taxon>Pentapetalae</taxon>
        <taxon>asterids</taxon>
        <taxon>campanulids</taxon>
        <taxon>Asterales</taxon>
        <taxon>Asteraceae</taxon>
        <taxon>Asteroideae</taxon>
        <taxon>Anthemideae</taxon>
        <taxon>Anthemidinae</taxon>
        <taxon>Tanacetum</taxon>
    </lineage>
</organism>
<keyword evidence="1" id="KW-0863">Zinc-finger</keyword>
<dbReference type="InterPro" id="IPR012337">
    <property type="entry name" value="RNaseH-like_sf"/>
</dbReference>
<feature type="compositionally biased region" description="Polar residues" evidence="3">
    <location>
        <begin position="1021"/>
        <end position="1047"/>
    </location>
</feature>
<dbReference type="InterPro" id="IPR015898">
    <property type="entry name" value="G-protein_gamma-like_dom"/>
</dbReference>
<feature type="domain" description="G protein gamma" evidence="4">
    <location>
        <begin position="363"/>
        <end position="439"/>
    </location>
</feature>
<dbReference type="Pfam" id="PF00098">
    <property type="entry name" value="zf-CCHC"/>
    <property type="match status" value="1"/>
</dbReference>
<dbReference type="PROSITE" id="PS50158">
    <property type="entry name" value="ZF_CCHC"/>
    <property type="match status" value="1"/>
</dbReference>
<dbReference type="EMBL" id="BKCJ010005607">
    <property type="protein sequence ID" value="GEU67657.1"/>
    <property type="molecule type" value="Genomic_DNA"/>
</dbReference>
<keyword evidence="1" id="KW-0862">Zinc</keyword>
<feature type="coiled-coil region" evidence="2">
    <location>
        <begin position="183"/>
        <end position="260"/>
    </location>
</feature>
<keyword evidence="1" id="KW-0479">Metal-binding</keyword>
<dbReference type="InterPro" id="IPR013103">
    <property type="entry name" value="RVT_2"/>
</dbReference>
<dbReference type="CDD" id="cd09272">
    <property type="entry name" value="RNase_HI_RT_Ty1"/>
    <property type="match status" value="1"/>
</dbReference>
<proteinExistence type="predicted"/>
<evidence type="ECO:0000259" key="4">
    <source>
        <dbReference type="PROSITE" id="PS50058"/>
    </source>
</evidence>
<dbReference type="SUPFAM" id="SSF56672">
    <property type="entry name" value="DNA/RNA polymerases"/>
    <property type="match status" value="1"/>
</dbReference>
<reference evidence="6" key="1">
    <citation type="journal article" date="2019" name="Sci. Rep.">
        <title>Draft genome of Tanacetum cinerariifolium, the natural source of mosquito coil.</title>
        <authorList>
            <person name="Yamashiro T."/>
            <person name="Shiraishi A."/>
            <person name="Satake H."/>
            <person name="Nakayama K."/>
        </authorList>
    </citation>
    <scope>NUCLEOTIDE SEQUENCE</scope>
</reference>
<dbReference type="GO" id="GO:0007186">
    <property type="term" value="P:G protein-coupled receptor signaling pathway"/>
    <property type="evidence" value="ECO:0007669"/>
    <property type="project" value="InterPro"/>
</dbReference>
<dbReference type="SUPFAM" id="SSF53098">
    <property type="entry name" value="Ribonuclease H-like"/>
    <property type="match status" value="1"/>
</dbReference>
<dbReference type="PANTHER" id="PTHR11439">
    <property type="entry name" value="GAG-POL-RELATED RETROTRANSPOSON"/>
    <property type="match status" value="1"/>
</dbReference>
<dbReference type="PANTHER" id="PTHR11439:SF509">
    <property type="entry name" value="RNA-DIRECTED DNA POLYMERASE"/>
    <property type="match status" value="1"/>
</dbReference>
<name>A0A6L2M3A4_TANCI</name>
<sequence length="1514" mass="171089">MTTLADKAILSGADNHFSQQDSGLIVPVFQKGDDPIDAINHMMSFLTTVVTSRVTVQPIQGRQNSLAAGTSRQYTSGPSGNISGKQRTIVCYNCKGEGHMSKQCTKPKWKRDEAWFKDKKLKPHSMSSPTTPLINLDVYDSDCDEINSAKVALMVNLSHYGSDNLAEVYNPDNVTNNVLNQDVQENKSVNETLTAELERYKDKVRILKEGNNVDKVSDSCAQSMEIDNIKQTLSEHLKEKESLKQTVTLLKNDFQKEESRNIDRELALEKQNSMNYEEPNLSTRPTQVEVPKELPKVSRVNSSLKKLKFHLASFDVVVKERTTATTITEGTWGFEHTKACFRDEIIPFVKALKDLFNSFDQFLIDELSEVQNVFNEMKQAVEQHRVESNTFQDKMKEVLNENERLLEQSISKDIVIIVVAANVNNAYEPVNECERCVTLETELQKDFIKKECYDKLFKNLQEKALVITALKDTLRNLKGKAIVNKAVTLHPIDPDLLRIDVAPLAPKLRNNRTAHYDYLKHTQEETATLREIVENERLLNPLNTSLDYTCKYTKRIQELLIILKQTCPCINDLGDKLMDVTLVNKTKKIRFTEPITSSGNKPIKAISSSNMVSNKPMLSFTGVNLPTSASGSQPPGNTKRDKIQQTQSKTKKNKLEAYLRDVRTSLYNKKSVVNTKNIASVPNSKLNVNFNLQCATCNGCLFSDNHDSCVLEFINSMNARVKSKSAKKPLNRKFWKTIGKVFTNIGYKWRPTGRTFTIVGNVCPLTRITTTAIVPLRKPIPLKSNTSKPVGSIISNVPSPSTVKCRQGLVRGLPKLKFEKDHLCYACAMGKSKKKSHKPKSEDTNQEKLYLLHMDLCGPMRVKSVNGNKYFLVIVDDYSRFTWVKCLRSKDEAPDFIIKFLKMIQVRLKVPVRQAVATACYTQNRSIVRVRHGKTPYELLHNKLPYLSSGPALHEMTPATISSGLVLKPTSSTPFVPSSRNDWDLLFQPLFDELLTPAPSVDPPVPKVIAPINEVVASELAESTDSPSSKTVDQDAPSPSKSQTTPETQHHVIPHDVEEDNHDIEVAHMENDPLFGMPIPEVASDQSSSMDHLLDNIIGQLARPVSTRLQLHEQALFCYYDSFLTSVEPKMYKDALTQSCWIEAMQEELNEFERLEVWELVPRPDKVMVITLKLEAIRIFLAYGAHKNMVVYQMDVTVFLKGKLWEEVYVSQPDGLVDPDNPNHVYKLKKSIYGNGNDLLLVQIYVDDIIFAASTSELCDLFAKIMSSKFKMSMMSKITFFLGLQISQSPRVDTPMVEKSKLDEDKEGKAIDLSHYRGLINTLLYLTASRPDLQFAICMCPESSVALIAFADADHAGCQDTRRSTSGSLQFLGDRLISWSSKRQKSDAISSMEAEYIALSGCCVQILWMRSQLIDYGLGFNKILMYCDNKSASALCCNNVQHSRSKHIDIIYHFIKEHVENRVIELYFVNTEYQLADLFIKALGRKRIEFLINKLGMRSSTPETLKQLTDKVDE</sequence>
<dbReference type="GO" id="GO:0008270">
    <property type="term" value="F:zinc ion binding"/>
    <property type="evidence" value="ECO:0007669"/>
    <property type="project" value="UniProtKB-KW"/>
</dbReference>
<protein>
    <recommendedName>
        <fullName evidence="7">CCHC-type domain-containing protein</fullName>
    </recommendedName>
</protein>
<evidence type="ECO:0000256" key="2">
    <source>
        <dbReference type="SAM" id="Coils"/>
    </source>
</evidence>
<keyword evidence="2" id="KW-0175">Coiled coil</keyword>
<dbReference type="Pfam" id="PF07727">
    <property type="entry name" value="RVT_2"/>
    <property type="match status" value="2"/>
</dbReference>
<evidence type="ECO:0000313" key="6">
    <source>
        <dbReference type="EMBL" id="GEU67657.1"/>
    </source>
</evidence>
<evidence type="ECO:0000259" key="5">
    <source>
        <dbReference type="PROSITE" id="PS50158"/>
    </source>
</evidence>
<feature type="region of interest" description="Disordered" evidence="3">
    <location>
        <begin position="623"/>
        <end position="651"/>
    </location>
</feature>
<dbReference type="Gene3D" id="3.30.420.10">
    <property type="entry name" value="Ribonuclease H-like superfamily/Ribonuclease H"/>
    <property type="match status" value="1"/>
</dbReference>